<dbReference type="Pfam" id="PF00550">
    <property type="entry name" value="PP-binding"/>
    <property type="match status" value="1"/>
</dbReference>
<dbReference type="EMBL" id="BMQJ01000021">
    <property type="protein sequence ID" value="GGQ26113.1"/>
    <property type="molecule type" value="Genomic_DNA"/>
</dbReference>
<dbReference type="SUPFAM" id="SSF56801">
    <property type="entry name" value="Acetyl-CoA synthetase-like"/>
    <property type="match status" value="1"/>
</dbReference>
<evidence type="ECO:0000256" key="2">
    <source>
        <dbReference type="ARBA" id="ARBA00022553"/>
    </source>
</evidence>
<dbReference type="InterPro" id="IPR036736">
    <property type="entry name" value="ACP-like_sf"/>
</dbReference>
<evidence type="ECO:0000259" key="3">
    <source>
        <dbReference type="PROSITE" id="PS50075"/>
    </source>
</evidence>
<dbReference type="SMART" id="SM00823">
    <property type="entry name" value="PKS_PP"/>
    <property type="match status" value="1"/>
</dbReference>
<dbReference type="Proteomes" id="UP000611554">
    <property type="component" value="Unassembled WGS sequence"/>
</dbReference>
<accession>A0ABQ2RF42</accession>
<evidence type="ECO:0000256" key="1">
    <source>
        <dbReference type="ARBA" id="ARBA00022450"/>
    </source>
</evidence>
<name>A0ABQ2RF42_9ACTN</name>
<evidence type="ECO:0000313" key="4">
    <source>
        <dbReference type="EMBL" id="GGQ26113.1"/>
    </source>
</evidence>
<keyword evidence="5" id="KW-1185">Reference proteome</keyword>
<keyword evidence="1" id="KW-0596">Phosphopantetheine</keyword>
<organism evidence="4 5">
    <name type="scientific">Streptosporangium pseudovulgare</name>
    <dbReference type="NCBI Taxonomy" id="35765"/>
    <lineage>
        <taxon>Bacteria</taxon>
        <taxon>Bacillati</taxon>
        <taxon>Actinomycetota</taxon>
        <taxon>Actinomycetes</taxon>
        <taxon>Streptosporangiales</taxon>
        <taxon>Streptosporangiaceae</taxon>
        <taxon>Streptosporangium</taxon>
    </lineage>
</organism>
<dbReference type="InterPro" id="IPR020806">
    <property type="entry name" value="PKS_PP-bd"/>
</dbReference>
<evidence type="ECO:0000313" key="5">
    <source>
        <dbReference type="Proteomes" id="UP000611554"/>
    </source>
</evidence>
<gene>
    <name evidence="4" type="ORF">GCM10010140_65470</name>
</gene>
<dbReference type="Gene3D" id="3.30.300.30">
    <property type="match status" value="1"/>
</dbReference>
<dbReference type="InterPro" id="IPR009081">
    <property type="entry name" value="PP-bd_ACP"/>
</dbReference>
<protein>
    <recommendedName>
        <fullName evidence="3">Carrier domain-containing protein</fullName>
    </recommendedName>
</protein>
<dbReference type="PROSITE" id="PS50075">
    <property type="entry name" value="CARRIER"/>
    <property type="match status" value="1"/>
</dbReference>
<feature type="domain" description="Carrier" evidence="3">
    <location>
        <begin position="52"/>
        <end position="127"/>
    </location>
</feature>
<dbReference type="PROSITE" id="PS00012">
    <property type="entry name" value="PHOSPHOPANTETHEINE"/>
    <property type="match status" value="1"/>
</dbReference>
<proteinExistence type="predicted"/>
<comment type="caution">
    <text evidence="4">The sequence shown here is derived from an EMBL/GenBank/DDBJ whole genome shotgun (WGS) entry which is preliminary data.</text>
</comment>
<reference evidence="5" key="1">
    <citation type="journal article" date="2019" name="Int. J. Syst. Evol. Microbiol.">
        <title>The Global Catalogue of Microorganisms (GCM) 10K type strain sequencing project: providing services to taxonomists for standard genome sequencing and annotation.</title>
        <authorList>
            <consortium name="The Broad Institute Genomics Platform"/>
            <consortium name="The Broad Institute Genome Sequencing Center for Infectious Disease"/>
            <person name="Wu L."/>
            <person name="Ma J."/>
        </authorList>
    </citation>
    <scope>NUCLEOTIDE SEQUENCE [LARGE SCALE GENOMIC DNA]</scope>
    <source>
        <strain evidence="5">JCM 3115</strain>
    </source>
</reference>
<sequence length="136" mass="14739">MRRFAEDNLPAYMVPAAFTVMDALPLNHSGKVDRRALPAPIWQDTTATAFVPPRTDAEHLVADVWTDVLGTARVGVHDDFFALGGNSLLAIRVRSRIRSAVDLEIPINVIFANPTVEKLADAVEALLIADIEAGGH</sequence>
<dbReference type="InterPro" id="IPR006162">
    <property type="entry name" value="Ppantetheine_attach_site"/>
</dbReference>
<keyword evidence="2" id="KW-0597">Phosphoprotein</keyword>
<dbReference type="Gene3D" id="1.10.1200.10">
    <property type="entry name" value="ACP-like"/>
    <property type="match status" value="1"/>
</dbReference>
<dbReference type="PANTHER" id="PTHR45527:SF1">
    <property type="entry name" value="FATTY ACID SYNTHASE"/>
    <property type="match status" value="1"/>
</dbReference>
<dbReference type="InterPro" id="IPR045851">
    <property type="entry name" value="AMP-bd_C_sf"/>
</dbReference>
<dbReference type="SUPFAM" id="SSF47336">
    <property type="entry name" value="ACP-like"/>
    <property type="match status" value="1"/>
</dbReference>
<dbReference type="PANTHER" id="PTHR45527">
    <property type="entry name" value="NONRIBOSOMAL PEPTIDE SYNTHETASE"/>
    <property type="match status" value="1"/>
</dbReference>